<dbReference type="VEuPathDB" id="MicrosporidiaDB:SLOPH_1044"/>
<dbReference type="InParanoid" id="S7WAA8"/>
<accession>S7WAA8</accession>
<gene>
    <name evidence="1" type="ORF">SLOPH_1044</name>
</gene>
<dbReference type="Proteomes" id="UP000014978">
    <property type="component" value="Unassembled WGS sequence"/>
</dbReference>
<reference evidence="2" key="1">
    <citation type="journal article" date="2013" name="PLoS Genet.">
        <title>The genome of Spraguea lophii and the basis of host-microsporidian interactions.</title>
        <authorList>
            <person name="Campbell S.E."/>
            <person name="Williams T.A."/>
            <person name="Yousuf A."/>
            <person name="Soanes D.M."/>
            <person name="Paszkiewicz K.H."/>
            <person name="Williams B.A.P."/>
        </authorList>
    </citation>
    <scope>NUCLEOTIDE SEQUENCE [LARGE SCALE GENOMIC DNA]</scope>
    <source>
        <strain evidence="2">42_110</strain>
    </source>
</reference>
<name>S7WAA8_SPRLO</name>
<protein>
    <submittedName>
        <fullName evidence="1">Uncharacterized protein</fullName>
    </submittedName>
</protein>
<organism evidence="1 2">
    <name type="scientific">Spraguea lophii (strain 42_110)</name>
    <name type="common">Microsporidian parasite</name>
    <dbReference type="NCBI Taxonomy" id="1358809"/>
    <lineage>
        <taxon>Eukaryota</taxon>
        <taxon>Fungi</taxon>
        <taxon>Fungi incertae sedis</taxon>
        <taxon>Microsporidia</taxon>
        <taxon>Spragueidae</taxon>
        <taxon>Spraguea</taxon>
    </lineage>
</organism>
<dbReference type="HOGENOM" id="CLU_984106_0_0_1"/>
<evidence type="ECO:0000313" key="1">
    <source>
        <dbReference type="EMBL" id="EPR78682.1"/>
    </source>
</evidence>
<dbReference type="AlphaFoldDB" id="S7WAA8"/>
<sequence length="283" mass="33403">MLAVDSVCTVVYDDCLRIIDGDILKALEYTNDYYVRLHPEKKYQDYFFINIKINNGYSALEIAEKLKKGVFFIDFEYYEFNSTAKGYLYVYLQNSLGIVLKLMVRCANNYKISYLNLFLEVFKNIKLKGYFLPSTIIDKKFKNPFILFISFNVLPHEVKSKKLSVSSILYWIIRVTSQKFVNYYEMGKFKSSYYPHISFLSKKYNIRNKDGMLKYYVIEGELKKVTVYKIGITWKALYIDISHLLLGKNKFHVTIAYCETEKKMTIKEILKVTNIINSLVFLN</sequence>
<evidence type="ECO:0000313" key="2">
    <source>
        <dbReference type="Proteomes" id="UP000014978"/>
    </source>
</evidence>
<proteinExistence type="predicted"/>
<keyword evidence="2" id="KW-1185">Reference proteome</keyword>
<comment type="caution">
    <text evidence="1">The sequence shown here is derived from an EMBL/GenBank/DDBJ whole genome shotgun (WGS) entry which is preliminary data.</text>
</comment>
<dbReference type="EMBL" id="ATCN01000618">
    <property type="protein sequence ID" value="EPR78682.1"/>
    <property type="molecule type" value="Genomic_DNA"/>
</dbReference>